<protein>
    <submittedName>
        <fullName evidence="2">Uncharacterized protein DUF4389</fullName>
    </submittedName>
</protein>
<evidence type="ECO:0000256" key="1">
    <source>
        <dbReference type="SAM" id="Phobius"/>
    </source>
</evidence>
<reference evidence="2 3" key="1">
    <citation type="submission" date="2019-03" db="EMBL/GenBank/DDBJ databases">
        <title>Genomic Encyclopedia of Archaeal and Bacterial Type Strains, Phase II (KMG-II): from individual species to whole genera.</title>
        <authorList>
            <person name="Goeker M."/>
        </authorList>
    </citation>
    <scope>NUCLEOTIDE SEQUENCE [LARGE SCALE GENOMIC DNA]</scope>
    <source>
        <strain evidence="2 3">DSM 45499</strain>
    </source>
</reference>
<proteinExistence type="predicted"/>
<sequence>MTSPVRVTARLDGDLSRGLWLVKWLLLVPHLVVLFFLWLAFPFVTFVALVAILFTGRYPRALFDFNLGVLRWTWRMWCYGYGALATDRYPPFSLEAEPDYPATLDIAYPEHLSRGLVLVKWWLLAIPHYLVIAFFAGGGGFVLWQWGQGWLGFDGGLVTLLSVFAGIALLFTGRYPGGIFDLVIGMNRWMLRVGAYAALMTDEYPPFRLDLGGSDPAAPEPIEPEARATGPTPARTAGVVVGVLLLLLGLGGAGGGGFLLWLEGQRDSAGYVATPATRYTEAGYALRFDTGDLTPIHDQPWADDLLGDVRVKVSTTDDQPVFAGIARTADVARYLDGVPHRRFDGYQDYRHMAATGSMMSHARPPGMPTGTDIWVASRSGTGTLTLDWTPQPGEWSLVVMNTRAQPAVAANIAFAATTPALRPVAIVTLSTGVVLLLGGSLLFVLALRPRRK</sequence>
<dbReference type="InterPro" id="IPR025498">
    <property type="entry name" value="DUF4389"/>
</dbReference>
<name>A0A4R7V1Y6_9PSEU</name>
<comment type="caution">
    <text evidence="2">The sequence shown here is derived from an EMBL/GenBank/DDBJ whole genome shotgun (WGS) entry which is preliminary data.</text>
</comment>
<keyword evidence="1" id="KW-1133">Transmembrane helix</keyword>
<keyword evidence="3" id="KW-1185">Reference proteome</keyword>
<feature type="transmembrane region" description="Helical" evidence="1">
    <location>
        <begin position="121"/>
        <end position="144"/>
    </location>
</feature>
<evidence type="ECO:0000313" key="2">
    <source>
        <dbReference type="EMBL" id="TDV42567.1"/>
    </source>
</evidence>
<feature type="transmembrane region" description="Helical" evidence="1">
    <location>
        <begin position="24"/>
        <end position="54"/>
    </location>
</feature>
<organism evidence="2 3">
    <name type="scientific">Actinophytocola oryzae</name>
    <dbReference type="NCBI Taxonomy" id="502181"/>
    <lineage>
        <taxon>Bacteria</taxon>
        <taxon>Bacillati</taxon>
        <taxon>Actinomycetota</taxon>
        <taxon>Actinomycetes</taxon>
        <taxon>Pseudonocardiales</taxon>
        <taxon>Pseudonocardiaceae</taxon>
    </lineage>
</organism>
<dbReference type="AlphaFoldDB" id="A0A4R7V1Y6"/>
<dbReference type="EMBL" id="SOCP01000017">
    <property type="protein sequence ID" value="TDV42567.1"/>
    <property type="molecule type" value="Genomic_DNA"/>
</dbReference>
<keyword evidence="1" id="KW-0472">Membrane</keyword>
<accession>A0A4R7V1Y6</accession>
<feature type="transmembrane region" description="Helical" evidence="1">
    <location>
        <begin position="424"/>
        <end position="447"/>
    </location>
</feature>
<dbReference type="RefSeq" id="WP_133907179.1">
    <property type="nucleotide sequence ID" value="NZ_SOCP01000017.1"/>
</dbReference>
<dbReference type="Proteomes" id="UP000294927">
    <property type="component" value="Unassembled WGS sequence"/>
</dbReference>
<feature type="transmembrane region" description="Helical" evidence="1">
    <location>
        <begin position="237"/>
        <end position="262"/>
    </location>
</feature>
<evidence type="ECO:0000313" key="3">
    <source>
        <dbReference type="Proteomes" id="UP000294927"/>
    </source>
</evidence>
<dbReference type="OrthoDB" id="156718at2"/>
<keyword evidence="1" id="KW-0812">Transmembrane</keyword>
<gene>
    <name evidence="2" type="ORF">CLV71_11736</name>
</gene>
<feature type="transmembrane region" description="Helical" evidence="1">
    <location>
        <begin position="150"/>
        <end position="171"/>
    </location>
</feature>
<dbReference type="Pfam" id="PF14333">
    <property type="entry name" value="DUF4389"/>
    <property type="match status" value="2"/>
</dbReference>